<dbReference type="Proteomes" id="UP000056905">
    <property type="component" value="Chromosome"/>
</dbReference>
<evidence type="ECO:0008006" key="4">
    <source>
        <dbReference type="Google" id="ProtNLM"/>
    </source>
</evidence>
<dbReference type="InterPro" id="IPR023614">
    <property type="entry name" value="Porin_dom_sf"/>
</dbReference>
<gene>
    <name evidence="2" type="ORF">AQ619_15465</name>
</gene>
<reference evidence="2 3" key="1">
    <citation type="submission" date="2015-10" db="EMBL/GenBank/DDBJ databases">
        <title>Conservation of the essential genome among Caulobacter and Brevundimonas species.</title>
        <authorList>
            <person name="Scott D."/>
            <person name="Ely B."/>
        </authorList>
    </citation>
    <scope>NUCLEOTIDE SEQUENCE [LARGE SCALE GENOMIC DNA]</scope>
    <source>
        <strain evidence="2 3">CB4</strain>
    </source>
</reference>
<dbReference type="OrthoDB" id="7217987at2"/>
<dbReference type="InterPro" id="IPR010870">
    <property type="entry name" value="Porin_O/P"/>
</dbReference>
<dbReference type="Pfam" id="PF07396">
    <property type="entry name" value="Porin_O_P"/>
    <property type="match status" value="1"/>
</dbReference>
<dbReference type="Gene3D" id="2.40.160.10">
    <property type="entry name" value="Porin"/>
    <property type="match status" value="1"/>
</dbReference>
<dbReference type="AlphaFoldDB" id="A0A0P0P258"/>
<evidence type="ECO:0000313" key="3">
    <source>
        <dbReference type="Proteomes" id="UP000056905"/>
    </source>
</evidence>
<name>A0A0P0P258_9CAUL</name>
<feature type="signal peptide" evidence="1">
    <location>
        <begin position="1"/>
        <end position="27"/>
    </location>
</feature>
<sequence>MRNKTSLVGGSALGVMLALGLGVSAQAQDTTTTWKGAPQFANDSLTFKVRGRVYEDVVYQDVDRTGTGVDFKAWNTRLRTARLGVEGTWNSQWAYKAEFSVSSGGGTTQWEDLTLEYKPTEFSSIVVGNFKTVSLEDITSSRYNTMMERGPFNDFINAGRVMNLQYKMNGLNWTAAVAVSGDSLNNADVATNVATGSKETFGYNGRFTYAPIVTDDTTVHLGVWGRYRDRGDQANFTYQVRNNTNYGARYVSSGAVGVHDKTIGLEAVVLHKQFSVQSEYARITADRTGTASDVDLDAFYVTGSFFLTGETRRYEAAKGEFNRTRILSPLTAGGIGAWEAALRYDSVDLTDLKGVATAGKYTAWTAGLNWYPHPYVRFQANYTKSTNDNPTLATGVNRELNDVDVDTFQMRAQFDF</sequence>
<evidence type="ECO:0000256" key="1">
    <source>
        <dbReference type="SAM" id="SignalP"/>
    </source>
</evidence>
<dbReference type="EMBL" id="CP013002">
    <property type="protein sequence ID" value="ALL14637.1"/>
    <property type="molecule type" value="Genomic_DNA"/>
</dbReference>
<accession>A0A0P0P258</accession>
<evidence type="ECO:0000313" key="2">
    <source>
        <dbReference type="EMBL" id="ALL14637.1"/>
    </source>
</evidence>
<dbReference type="SUPFAM" id="SSF56935">
    <property type="entry name" value="Porins"/>
    <property type="match status" value="1"/>
</dbReference>
<keyword evidence="1" id="KW-0732">Signal</keyword>
<organism evidence="2 3">
    <name type="scientific">Caulobacter henricii</name>
    <dbReference type="NCBI Taxonomy" id="69395"/>
    <lineage>
        <taxon>Bacteria</taxon>
        <taxon>Pseudomonadati</taxon>
        <taxon>Pseudomonadota</taxon>
        <taxon>Alphaproteobacteria</taxon>
        <taxon>Caulobacterales</taxon>
        <taxon>Caulobacteraceae</taxon>
        <taxon>Caulobacter</taxon>
    </lineage>
</organism>
<dbReference type="RefSeq" id="WP_062149640.1">
    <property type="nucleotide sequence ID" value="NZ_CP013002.1"/>
</dbReference>
<proteinExistence type="predicted"/>
<dbReference type="STRING" id="69395.AQ619_15465"/>
<dbReference type="KEGG" id="chq:AQ619_15465"/>
<protein>
    <recommendedName>
        <fullName evidence="4">Porin</fullName>
    </recommendedName>
</protein>
<keyword evidence="3" id="KW-1185">Reference proteome</keyword>
<feature type="chain" id="PRO_5006052689" description="Porin" evidence="1">
    <location>
        <begin position="28"/>
        <end position="416"/>
    </location>
</feature>